<evidence type="ECO:0000256" key="2">
    <source>
        <dbReference type="ARBA" id="ARBA00023015"/>
    </source>
</evidence>
<keyword evidence="2" id="KW-0805">Transcription regulation</keyword>
<keyword evidence="3 6" id="KW-0238">DNA-binding</keyword>
<dbReference type="PANTHER" id="PTHR30419:SF8">
    <property type="entry name" value="NITROGEN ASSIMILATION TRANSCRIPTIONAL ACTIVATOR-RELATED"/>
    <property type="match status" value="1"/>
</dbReference>
<organism evidence="6 7">
    <name type="scientific">Pseudorhizobium tarimense</name>
    <dbReference type="NCBI Taxonomy" id="1079109"/>
    <lineage>
        <taxon>Bacteria</taxon>
        <taxon>Pseudomonadati</taxon>
        <taxon>Pseudomonadota</taxon>
        <taxon>Alphaproteobacteria</taxon>
        <taxon>Hyphomicrobiales</taxon>
        <taxon>Rhizobiaceae</taxon>
        <taxon>Rhizobium/Agrobacterium group</taxon>
        <taxon>Pseudorhizobium</taxon>
    </lineage>
</organism>
<dbReference type="Proteomes" id="UP001549031">
    <property type="component" value="Unassembled WGS sequence"/>
</dbReference>
<evidence type="ECO:0000256" key="3">
    <source>
        <dbReference type="ARBA" id="ARBA00023125"/>
    </source>
</evidence>
<name>A0ABV2HBV8_9HYPH</name>
<protein>
    <submittedName>
        <fullName evidence="6">DNA-binding transcriptional LysR family regulator</fullName>
    </submittedName>
</protein>
<keyword evidence="4" id="KW-0804">Transcription</keyword>
<evidence type="ECO:0000256" key="4">
    <source>
        <dbReference type="ARBA" id="ARBA00023163"/>
    </source>
</evidence>
<dbReference type="GO" id="GO:0003677">
    <property type="term" value="F:DNA binding"/>
    <property type="evidence" value="ECO:0007669"/>
    <property type="project" value="UniProtKB-KW"/>
</dbReference>
<dbReference type="InterPro" id="IPR036388">
    <property type="entry name" value="WH-like_DNA-bd_sf"/>
</dbReference>
<dbReference type="InterPro" id="IPR050950">
    <property type="entry name" value="HTH-type_LysR_regulators"/>
</dbReference>
<dbReference type="PANTHER" id="PTHR30419">
    <property type="entry name" value="HTH-TYPE TRANSCRIPTIONAL REGULATOR YBHD"/>
    <property type="match status" value="1"/>
</dbReference>
<proteinExistence type="inferred from homology"/>
<evidence type="ECO:0000313" key="6">
    <source>
        <dbReference type="EMBL" id="MET3588033.1"/>
    </source>
</evidence>
<evidence type="ECO:0000313" key="7">
    <source>
        <dbReference type="Proteomes" id="UP001549031"/>
    </source>
</evidence>
<dbReference type="InterPro" id="IPR005119">
    <property type="entry name" value="LysR_subst-bd"/>
</dbReference>
<dbReference type="SUPFAM" id="SSF53850">
    <property type="entry name" value="Periplasmic binding protein-like II"/>
    <property type="match status" value="1"/>
</dbReference>
<dbReference type="PROSITE" id="PS50931">
    <property type="entry name" value="HTH_LYSR"/>
    <property type="match status" value="1"/>
</dbReference>
<dbReference type="EMBL" id="JBEPLJ010000018">
    <property type="protein sequence ID" value="MET3588033.1"/>
    <property type="molecule type" value="Genomic_DNA"/>
</dbReference>
<dbReference type="Pfam" id="PF00126">
    <property type="entry name" value="HTH_1"/>
    <property type="match status" value="1"/>
</dbReference>
<dbReference type="InterPro" id="IPR000847">
    <property type="entry name" value="LysR_HTH_N"/>
</dbReference>
<feature type="domain" description="HTH lysR-type" evidence="5">
    <location>
        <begin position="12"/>
        <end position="61"/>
    </location>
</feature>
<accession>A0ABV2HBV8</accession>
<reference evidence="6 7" key="1">
    <citation type="submission" date="2024-06" db="EMBL/GenBank/DDBJ databases">
        <title>Genomic Encyclopedia of Type Strains, Phase IV (KMG-IV): sequencing the most valuable type-strain genomes for metagenomic binning, comparative biology and taxonomic classification.</title>
        <authorList>
            <person name="Goeker M."/>
        </authorList>
    </citation>
    <scope>NUCLEOTIDE SEQUENCE [LARGE SCALE GENOMIC DNA]</scope>
    <source>
        <strain evidence="6 7">DSM 105042</strain>
    </source>
</reference>
<evidence type="ECO:0000259" key="5">
    <source>
        <dbReference type="PROSITE" id="PS50931"/>
    </source>
</evidence>
<dbReference type="InterPro" id="IPR036390">
    <property type="entry name" value="WH_DNA-bd_sf"/>
</dbReference>
<sequence length="318" mass="34973">MAMHHIWRLHHFLSVAEQGSFHAAARAINVSQPALTKSIRLLEQDLGCALFVRMSSGVRLTEAGELFKQRAREIEAAWNSSLVELKVQTKGLGGEMRIGGGPVYSAVYFPSMLAELRSSFPNLRVSVSTGVGGDLLPLLERGDIRAYAGGIPTEVDGLGRDFVTDILYHQGNSLFVSHQHPLFDEAEITPEKLLSYPWLSLFSGGLANAKIDRFFEANGLPAPQLALQSHSLQIALKMLVEHNFIACMPVPLAKSYSTLQLREINLEGFHWSIPTGITYHRSSAGFPPIKAMREYLKRATPFGAPGLNIPPSTEQTKN</sequence>
<gene>
    <name evidence="6" type="ORF">ABID21_004166</name>
</gene>
<comment type="similarity">
    <text evidence="1">Belongs to the LysR transcriptional regulatory family.</text>
</comment>
<dbReference type="SUPFAM" id="SSF46785">
    <property type="entry name" value="Winged helix' DNA-binding domain"/>
    <property type="match status" value="1"/>
</dbReference>
<dbReference type="PRINTS" id="PR00039">
    <property type="entry name" value="HTHLYSR"/>
</dbReference>
<dbReference type="Gene3D" id="1.10.10.10">
    <property type="entry name" value="Winged helix-like DNA-binding domain superfamily/Winged helix DNA-binding domain"/>
    <property type="match status" value="1"/>
</dbReference>
<evidence type="ECO:0000256" key="1">
    <source>
        <dbReference type="ARBA" id="ARBA00009437"/>
    </source>
</evidence>
<dbReference type="Pfam" id="PF03466">
    <property type="entry name" value="LysR_substrate"/>
    <property type="match status" value="1"/>
</dbReference>
<comment type="caution">
    <text evidence="6">The sequence shown here is derived from an EMBL/GenBank/DDBJ whole genome shotgun (WGS) entry which is preliminary data.</text>
</comment>
<keyword evidence="7" id="KW-1185">Reference proteome</keyword>
<dbReference type="Gene3D" id="3.40.190.10">
    <property type="entry name" value="Periplasmic binding protein-like II"/>
    <property type="match status" value="2"/>
</dbReference>